<sequence>MSKVTVLGAGAWGTTLAQVLSDCGNDVLIWGRNPEIVAEINNSYTNKKYLGDHELPKQLKATNEIESAFAHSSIIVLAIPAQNLRQALLQWNTQFSVDALIVSTLKGIELNSELRMTEVISEVLGTKNNAILTGPNLAAELILRQPAGAVAAASTIEIASQVQKLFSTPYYRVYVSTDVVGCELAGAIKSVIALAVGMSIGMGFGENTQAMLITRGLNEVARIGAAHGADPLSAAGLAGMGDLVASCGSALSRNRTFGEVLGRTGSLNDARTHVAKTVEGVASASAVIEIAHRVGVEVPVIEAVADVVAGTITPTQALDRLMTITTKAENFIR</sequence>
<accession>A0A6J6ALT0</accession>
<name>A0A6J6ALT0_9ZZZZ</name>
<dbReference type="InterPro" id="IPR006109">
    <property type="entry name" value="G3P_DH_NAD-dep_C"/>
</dbReference>
<evidence type="ECO:0000259" key="5">
    <source>
        <dbReference type="Pfam" id="PF07479"/>
    </source>
</evidence>
<evidence type="ECO:0000256" key="3">
    <source>
        <dbReference type="ARBA" id="ARBA00023027"/>
    </source>
</evidence>
<dbReference type="HAMAP" id="MF_00394">
    <property type="entry name" value="NAD_Glyc3P_dehydrog"/>
    <property type="match status" value="1"/>
</dbReference>
<dbReference type="PIRSF" id="PIRSF000114">
    <property type="entry name" value="Glycerol-3-P_dh"/>
    <property type="match status" value="1"/>
</dbReference>
<dbReference type="EMBL" id="CAEUNI010000035">
    <property type="protein sequence ID" value="CAB4371310.1"/>
    <property type="molecule type" value="Genomic_DNA"/>
</dbReference>
<dbReference type="InterPro" id="IPR006168">
    <property type="entry name" value="G3P_DH_NAD-dep"/>
</dbReference>
<evidence type="ECO:0000313" key="6">
    <source>
        <dbReference type="EMBL" id="CAB4371310.1"/>
    </source>
</evidence>
<dbReference type="PRINTS" id="PR00077">
    <property type="entry name" value="GPDHDRGNASE"/>
</dbReference>
<dbReference type="GO" id="GO:0051287">
    <property type="term" value="F:NAD binding"/>
    <property type="evidence" value="ECO:0007669"/>
    <property type="project" value="InterPro"/>
</dbReference>
<gene>
    <name evidence="6" type="ORF">UFOPK4182_00463</name>
</gene>
<dbReference type="GO" id="GO:0047952">
    <property type="term" value="F:glycerol-3-phosphate dehydrogenase [NAD(P)+] activity"/>
    <property type="evidence" value="ECO:0007669"/>
    <property type="project" value="TreeGrafter"/>
</dbReference>
<dbReference type="InterPro" id="IPR036291">
    <property type="entry name" value="NAD(P)-bd_dom_sf"/>
</dbReference>
<dbReference type="SUPFAM" id="SSF51735">
    <property type="entry name" value="NAD(P)-binding Rossmann-fold domains"/>
    <property type="match status" value="1"/>
</dbReference>
<dbReference type="InterPro" id="IPR008927">
    <property type="entry name" value="6-PGluconate_DH-like_C_sf"/>
</dbReference>
<keyword evidence="3" id="KW-0520">NAD</keyword>
<evidence type="ECO:0000256" key="2">
    <source>
        <dbReference type="ARBA" id="ARBA00023002"/>
    </source>
</evidence>
<dbReference type="SUPFAM" id="SSF48179">
    <property type="entry name" value="6-phosphogluconate dehydrogenase C-terminal domain-like"/>
    <property type="match status" value="1"/>
</dbReference>
<evidence type="ECO:0000256" key="1">
    <source>
        <dbReference type="ARBA" id="ARBA00011009"/>
    </source>
</evidence>
<feature type="domain" description="Glycerol-3-phosphate dehydrogenase NAD-dependent N-terminal" evidence="4">
    <location>
        <begin position="3"/>
        <end position="156"/>
    </location>
</feature>
<dbReference type="Pfam" id="PF07479">
    <property type="entry name" value="NAD_Gly3P_dh_C"/>
    <property type="match status" value="1"/>
</dbReference>
<dbReference type="GO" id="GO:0005975">
    <property type="term" value="P:carbohydrate metabolic process"/>
    <property type="evidence" value="ECO:0007669"/>
    <property type="project" value="InterPro"/>
</dbReference>
<evidence type="ECO:0000259" key="4">
    <source>
        <dbReference type="Pfam" id="PF01210"/>
    </source>
</evidence>
<dbReference type="GO" id="GO:0046168">
    <property type="term" value="P:glycerol-3-phosphate catabolic process"/>
    <property type="evidence" value="ECO:0007669"/>
    <property type="project" value="InterPro"/>
</dbReference>
<dbReference type="Gene3D" id="3.40.50.720">
    <property type="entry name" value="NAD(P)-binding Rossmann-like Domain"/>
    <property type="match status" value="1"/>
</dbReference>
<dbReference type="NCBIfam" id="NF000942">
    <property type="entry name" value="PRK00094.1-4"/>
    <property type="match status" value="1"/>
</dbReference>
<dbReference type="FunFam" id="3.40.50.720:FF:000019">
    <property type="entry name" value="Glycerol-3-phosphate dehydrogenase [NAD(P)+]"/>
    <property type="match status" value="1"/>
</dbReference>
<dbReference type="PANTHER" id="PTHR11728">
    <property type="entry name" value="GLYCEROL-3-PHOSPHATE DEHYDROGENASE"/>
    <property type="match status" value="1"/>
</dbReference>
<dbReference type="NCBIfam" id="NF000940">
    <property type="entry name" value="PRK00094.1-2"/>
    <property type="match status" value="1"/>
</dbReference>
<dbReference type="GO" id="GO:0005829">
    <property type="term" value="C:cytosol"/>
    <property type="evidence" value="ECO:0007669"/>
    <property type="project" value="TreeGrafter"/>
</dbReference>
<reference evidence="6" key="1">
    <citation type="submission" date="2020-05" db="EMBL/GenBank/DDBJ databases">
        <authorList>
            <person name="Chiriac C."/>
            <person name="Salcher M."/>
            <person name="Ghai R."/>
            <person name="Kavagutti S V."/>
        </authorList>
    </citation>
    <scope>NUCLEOTIDE SEQUENCE</scope>
</reference>
<dbReference type="PANTHER" id="PTHR11728:SF1">
    <property type="entry name" value="GLYCEROL-3-PHOSPHATE DEHYDROGENASE [NAD(+)] 2, CHLOROPLASTIC"/>
    <property type="match status" value="1"/>
</dbReference>
<dbReference type="Gene3D" id="1.10.1040.10">
    <property type="entry name" value="N-(1-d-carboxylethyl)-l-norvaline Dehydrogenase, domain 2"/>
    <property type="match status" value="1"/>
</dbReference>
<comment type="similarity">
    <text evidence="1">Belongs to the NAD-dependent glycerol-3-phosphate dehydrogenase family.</text>
</comment>
<keyword evidence="2" id="KW-0560">Oxidoreductase</keyword>
<dbReference type="InterPro" id="IPR013328">
    <property type="entry name" value="6PGD_dom2"/>
</dbReference>
<feature type="domain" description="Glycerol-3-phosphate dehydrogenase NAD-dependent C-terminal" evidence="5">
    <location>
        <begin position="178"/>
        <end position="318"/>
    </location>
</feature>
<dbReference type="AlphaFoldDB" id="A0A6J6ALT0"/>
<organism evidence="6">
    <name type="scientific">freshwater metagenome</name>
    <dbReference type="NCBI Taxonomy" id="449393"/>
    <lineage>
        <taxon>unclassified sequences</taxon>
        <taxon>metagenomes</taxon>
        <taxon>ecological metagenomes</taxon>
    </lineage>
</organism>
<dbReference type="FunFam" id="1.10.1040.10:FF:000001">
    <property type="entry name" value="Glycerol-3-phosphate dehydrogenase [NAD(P)+]"/>
    <property type="match status" value="1"/>
</dbReference>
<dbReference type="InterPro" id="IPR011128">
    <property type="entry name" value="G3P_DH_NAD-dep_N"/>
</dbReference>
<protein>
    <submittedName>
        <fullName evidence="6">Unannotated protein</fullName>
    </submittedName>
</protein>
<proteinExistence type="inferred from homology"/>
<dbReference type="Pfam" id="PF01210">
    <property type="entry name" value="NAD_Gly3P_dh_N"/>
    <property type="match status" value="1"/>
</dbReference>